<feature type="transmembrane region" description="Helical" evidence="2">
    <location>
        <begin position="90"/>
        <end position="111"/>
    </location>
</feature>
<keyword evidence="2" id="KW-1133">Transmembrane helix</keyword>
<accession>A0ABS0B9F1</accession>
<gene>
    <name evidence="3" type="ORF">IU514_09670</name>
</gene>
<feature type="compositionally biased region" description="Basic and acidic residues" evidence="1">
    <location>
        <begin position="167"/>
        <end position="181"/>
    </location>
</feature>
<protein>
    <submittedName>
        <fullName evidence="3">J domain-containing protein</fullName>
    </submittedName>
</protein>
<keyword evidence="4" id="KW-1185">Reference proteome</keyword>
<dbReference type="EMBL" id="JADLZT010000005">
    <property type="protein sequence ID" value="MBF6024297.1"/>
    <property type="molecule type" value="Genomic_DNA"/>
</dbReference>
<dbReference type="RefSeq" id="WP_194930909.1">
    <property type="nucleotide sequence ID" value="NZ_JADLZT010000005.1"/>
</dbReference>
<name>A0ABS0B9F1_9GAMM</name>
<sequence length="181" mass="19572">MVELKRAYRRRVAELHPDRAGLHPPEVEQNLALPDLIALYTAAIQFHRQYGRLPGGLHVRSAASAPLRSTPRRMPPASPPAREDEPKLPFARTLIIAILLIALLLILQTSWDRLSSNVGDEVSGLPVGIVPETAVSTTVEGSTANSMGRTESVPASEETRPTGASKETPEASKPREAIAVH</sequence>
<comment type="caution">
    <text evidence="3">The sequence shown here is derived from an EMBL/GenBank/DDBJ whole genome shotgun (WGS) entry which is preliminary data.</text>
</comment>
<evidence type="ECO:0000256" key="1">
    <source>
        <dbReference type="SAM" id="MobiDB-lite"/>
    </source>
</evidence>
<feature type="region of interest" description="Disordered" evidence="1">
    <location>
        <begin position="63"/>
        <end position="85"/>
    </location>
</feature>
<keyword evidence="2" id="KW-0812">Transmembrane</keyword>
<feature type="compositionally biased region" description="Polar residues" evidence="1">
    <location>
        <begin position="136"/>
        <end position="149"/>
    </location>
</feature>
<evidence type="ECO:0000256" key="2">
    <source>
        <dbReference type="SAM" id="Phobius"/>
    </source>
</evidence>
<evidence type="ECO:0000313" key="4">
    <source>
        <dbReference type="Proteomes" id="UP001429984"/>
    </source>
</evidence>
<keyword evidence="2" id="KW-0472">Membrane</keyword>
<organism evidence="3 4">
    <name type="scientific">Lysobacter niastensis</name>
    <dbReference type="NCBI Taxonomy" id="380629"/>
    <lineage>
        <taxon>Bacteria</taxon>
        <taxon>Pseudomonadati</taxon>
        <taxon>Pseudomonadota</taxon>
        <taxon>Gammaproteobacteria</taxon>
        <taxon>Lysobacterales</taxon>
        <taxon>Lysobacteraceae</taxon>
        <taxon>Lysobacter</taxon>
    </lineage>
</organism>
<feature type="region of interest" description="Disordered" evidence="1">
    <location>
        <begin position="136"/>
        <end position="181"/>
    </location>
</feature>
<proteinExistence type="predicted"/>
<reference evidence="3 4" key="1">
    <citation type="submission" date="2020-11" db="EMBL/GenBank/DDBJ databases">
        <title>Draft Genome Sequence and Secondary Metabolite Biosynthetic Potential of the Lysobacter niastensis Type strain DSM 18481.</title>
        <authorList>
            <person name="Turrini P."/>
            <person name="Artuso I."/>
            <person name="Tescari M."/>
            <person name="Lugli G.A."/>
            <person name="Frangipani E."/>
            <person name="Ventura M."/>
            <person name="Visca P."/>
        </authorList>
    </citation>
    <scope>NUCLEOTIDE SEQUENCE [LARGE SCALE GENOMIC DNA]</scope>
    <source>
        <strain evidence="3 4">DSM 18481</strain>
    </source>
</reference>
<dbReference type="Proteomes" id="UP001429984">
    <property type="component" value="Unassembled WGS sequence"/>
</dbReference>
<evidence type="ECO:0000313" key="3">
    <source>
        <dbReference type="EMBL" id="MBF6024297.1"/>
    </source>
</evidence>